<dbReference type="Proteomes" id="UP000640786">
    <property type="component" value="Unassembled WGS sequence"/>
</dbReference>
<keyword evidence="3" id="KW-1185">Reference proteome</keyword>
<evidence type="ECO:0000313" key="3">
    <source>
        <dbReference type="Proteomes" id="UP000640786"/>
    </source>
</evidence>
<sequence length="478" mass="56796">MNNIKELEINKSYVTYMFPFSFHEKQRQKLMETLERHHFRFFELNNKELQTGYYGEGVKIRHERLSQFFLPYIEDKLFPKTTKNRGFLRYSKEINEKFVWKLRGQKSNFAINSVDITLCPFGIGVITIRTLGEDQETLSDFLHFLSHFRVLEPKLEEEKGVKISNDSYVFETTNQLVLDYLCPSVKPFIIRNEHLEGYYGSLPFFEDARMMSSIFLVVKKDEEILQEHLYRVAQVDGRVEGEPYISSTNSDYIERFVKERLYDRYAPNTYTITSENVQATVTNNEEQTYRKDMEEFMGTMYYNLLLHYYYKIMLLKLSFEHSEVSWSKDKDYVKELIELISKFYSRYYFGQVSARQEGKELTHLLRETFNLNHLFIEVKKTLDDLYRAQENQTNNRHNMLLFMLTIYTTISGIYGMNLVIEDWKGFTDWSKVPGYSFFEWISLVTALSGIGLAIALLVSTGGKGMLNKYRKWKRDRLG</sequence>
<protein>
    <recommendedName>
        <fullName evidence="4">Group-specific protein</fullName>
    </recommendedName>
</protein>
<evidence type="ECO:0000256" key="1">
    <source>
        <dbReference type="SAM" id="Phobius"/>
    </source>
</evidence>
<keyword evidence="1" id="KW-0472">Membrane</keyword>
<name>A0ABR8RC84_9BACI</name>
<reference evidence="2 3" key="1">
    <citation type="submission" date="2020-08" db="EMBL/GenBank/DDBJ databases">
        <title>A Genomic Blueprint of the Chicken Gut Microbiome.</title>
        <authorList>
            <person name="Gilroy R."/>
            <person name="Ravi A."/>
            <person name="Getino M."/>
            <person name="Pursley I."/>
            <person name="Horton D.L."/>
            <person name="Alikhan N.-F."/>
            <person name="Baker D."/>
            <person name="Gharbi K."/>
            <person name="Hall N."/>
            <person name="Watson M."/>
            <person name="Adriaenssens E.M."/>
            <person name="Foster-Nyarko E."/>
            <person name="Jarju S."/>
            <person name="Secka A."/>
            <person name="Antonio M."/>
            <person name="Oren A."/>
            <person name="Chaudhuri R."/>
            <person name="La Ragione R.M."/>
            <person name="Hildebrand F."/>
            <person name="Pallen M.J."/>
        </authorList>
    </citation>
    <scope>NUCLEOTIDE SEQUENCE [LARGE SCALE GENOMIC DNA]</scope>
    <source>
        <strain evidence="2 3">Sa2BUA9</strain>
    </source>
</reference>
<keyword evidence="1" id="KW-0812">Transmembrane</keyword>
<comment type="caution">
    <text evidence="2">The sequence shown here is derived from an EMBL/GenBank/DDBJ whole genome shotgun (WGS) entry which is preliminary data.</text>
</comment>
<dbReference type="RefSeq" id="WP_154312123.1">
    <property type="nucleotide sequence ID" value="NZ_JACSQO010000008.1"/>
</dbReference>
<dbReference type="EMBL" id="JACSQO010000008">
    <property type="protein sequence ID" value="MBD7945399.1"/>
    <property type="molecule type" value="Genomic_DNA"/>
</dbReference>
<accession>A0ABR8RC84</accession>
<feature type="transmembrane region" description="Helical" evidence="1">
    <location>
        <begin position="399"/>
        <end position="420"/>
    </location>
</feature>
<organism evidence="2 3">
    <name type="scientific">Psychrobacillus faecigallinarum</name>
    <dbReference type="NCBI Taxonomy" id="2762235"/>
    <lineage>
        <taxon>Bacteria</taxon>
        <taxon>Bacillati</taxon>
        <taxon>Bacillota</taxon>
        <taxon>Bacilli</taxon>
        <taxon>Bacillales</taxon>
        <taxon>Bacillaceae</taxon>
        <taxon>Psychrobacillus</taxon>
    </lineage>
</organism>
<proteinExistence type="predicted"/>
<evidence type="ECO:0000313" key="2">
    <source>
        <dbReference type="EMBL" id="MBD7945399.1"/>
    </source>
</evidence>
<feature type="transmembrane region" description="Helical" evidence="1">
    <location>
        <begin position="440"/>
        <end position="466"/>
    </location>
</feature>
<gene>
    <name evidence="2" type="ORF">H9650_14830</name>
</gene>
<evidence type="ECO:0008006" key="4">
    <source>
        <dbReference type="Google" id="ProtNLM"/>
    </source>
</evidence>
<keyword evidence="1" id="KW-1133">Transmembrane helix</keyword>